<proteinExistence type="predicted"/>
<accession>A0A6S7A8L1</accession>
<sequence>MAISPSAVLPFRSRLRVKAGNALRVLTMALGLSTAHAPAQSQSAVPQHWINYAQLVGNQFQAWLADPAQESAQRLHAQLQARAEHGEPTAPIVMRVWIGLDGRVERAEFNSLGDLQTDTDLRGVLMAQPLSEPPPRDMKQPLIMQLNLQVGT</sequence>
<dbReference type="AlphaFoldDB" id="A0A6S7A8L1"/>
<evidence type="ECO:0000313" key="2">
    <source>
        <dbReference type="Proteomes" id="UP000494108"/>
    </source>
</evidence>
<organism evidence="1 2">
    <name type="scientific">Achromobacter pestifer</name>
    <dbReference type="NCBI Taxonomy" id="1353889"/>
    <lineage>
        <taxon>Bacteria</taxon>
        <taxon>Pseudomonadati</taxon>
        <taxon>Pseudomonadota</taxon>
        <taxon>Betaproteobacteria</taxon>
        <taxon>Burkholderiales</taxon>
        <taxon>Alcaligenaceae</taxon>
        <taxon>Achromobacter</taxon>
    </lineage>
</organism>
<protein>
    <recommendedName>
        <fullName evidence="3">YbaB/EbfC family DNA-binding protein</fullName>
    </recommendedName>
</protein>
<dbReference type="RefSeq" id="WP_175178028.1">
    <property type="nucleotide sequence ID" value="NZ_CADIJX010000014.1"/>
</dbReference>
<evidence type="ECO:0000313" key="1">
    <source>
        <dbReference type="EMBL" id="CAB3707758.1"/>
    </source>
</evidence>
<name>A0A6S7A8L1_9BURK</name>
<keyword evidence="2" id="KW-1185">Reference proteome</keyword>
<dbReference type="Proteomes" id="UP000494108">
    <property type="component" value="Unassembled WGS sequence"/>
</dbReference>
<gene>
    <name evidence="1" type="ORF">LMG3431_05806</name>
</gene>
<dbReference type="EMBL" id="CADIJX010000014">
    <property type="protein sequence ID" value="CAB3707758.1"/>
    <property type="molecule type" value="Genomic_DNA"/>
</dbReference>
<evidence type="ECO:0008006" key="3">
    <source>
        <dbReference type="Google" id="ProtNLM"/>
    </source>
</evidence>
<reference evidence="1 2" key="1">
    <citation type="submission" date="2020-04" db="EMBL/GenBank/DDBJ databases">
        <authorList>
            <person name="De Canck E."/>
        </authorList>
    </citation>
    <scope>NUCLEOTIDE SEQUENCE [LARGE SCALE GENOMIC DNA]</scope>
    <source>
        <strain evidence="1 2">LMG 3431</strain>
    </source>
</reference>